<dbReference type="GO" id="GO:0016887">
    <property type="term" value="F:ATP hydrolysis activity"/>
    <property type="evidence" value="ECO:0007669"/>
    <property type="project" value="InterPro"/>
</dbReference>
<sequence length="1962" mass="222346">MAKHYTRAVSGKEPGGSPTDAIDLSDVEEVGDDIEEVKASVRDSSSPEVERFVETMLKMERRTRGDRAKGKNSESSEKAEKSENDSGKKAKKSERKKIKKPELDDVDKKPSKKASGKNETPEVDSEKEDEEKAAADEPVASDSASEDITFLDEKESSPRQLRKRRASSNGLVNKTPKKSRATKKKEEADSKEDKNGDIKKEEHQDSQEPPGSDASKIEDGSAQPESDPESSFEDENDVKPEYKPRSGRTKTRGSSRSIKAENSNPEDPINVDESNISESEDDIMESPAVIEIGSDSDNDGEEEVRNIPHTSSAGPRSQIQLLSNFSHELTSSTPDHSINVDTVSFHELIGAEDLAETVQFNFNVDIDYFINFLHPEFLKKRRKLTFVTGTPFLSSHPRRKDIEKKCNIEEIIANLPNRFASHHTKMMINFFNAGAVEIVIMTANITQLDFNGLTQACWRSGKLYPGKTTGLTGKQFRLDLMRYLASYKQEVTNTLLKKLDHLDYSDIKVALVASAPGTYKMSDIERGDVYGFGKLRQALERNDLLIDSNKGTHNVLAQVTSMAYPFRSTKGQTASVFSHLLCPLFFKEWKKDLAPGAYSFEEHQEDYSYRPHILFPTVEDVRHSNFGYMSGSALHFKYEDTATHRAQYEQNLRPYLRKWNYGETKTGRELVPPHVKYYAVDNADGWKSLKWVLIGSHNLSKQAWGSPVQRTNGETYEVGSYELSILIPRKEKPLVASYKRDTLENAGKEPVRFPFSLPPTSYSSSDKPWSPGSNLGSKKDRWVQGFKTFKATTVVDDLSPEFNVVVGRNGSGKSNFFAAIRFVLSDAYTHMTREERQGLIHEGSGTVMSAFVEILFDNSDKRFPLPHDEVAIRRTIGLKKDDYSLDGKLVTRSDVMNLLESAGFSRSNPYYIVPQGRITSITNSRDSERLNLLKDVSGAKVFETKLKESSREMSNSDLKMQRIIEAMERLDNKLADLAIESNDLKDFQSFESNRKVLEFHLFDRELTNLNTQNETLEESYDALLHQTRKDLEDIEKREKLCEDLSGKMKSIRHSITLATLEKQQADSDYYRILQEIGVKEANEKELEASLGNAQSEAQEHAQKREKFSALLQAHEEKINSELRPQLNKLLEEETRLKEEINKLGAKQSALYSKQSRFQSFSDKDGRDNWLKEQLTGLNDLLETKRAEHEKALEEYSELETQFTDVKKLVKESRVKSDQGASQMADKNIDAEVSKTKGHVAELTEKRKALWREDIKLRSLHEATELELSDANHKVSQTMARSQAEGLKEVQNITERLNLQGSVYGPLSDLFVVSDKYKTAVEVIAGTSLFHVVVDNDETASIIMKELQRLKKGRVTFMPLNRIYTPPISFPDQEEQEFIPLIKKIRHDEDLVGKAIEHVFGRAIVCKDLHRGAELARMHKLTAITLDGDRASNQGVMTGGFREYKNSRLDALRIQTKKRNELKRLSEAIKVCAGNLSDVDKELSETNVKLDEQLNELNTMKLDRERRKAELSQRLNNKFMIEKKLLTANRDASNVANTLRSIEAKKVQFTDELASDFTVQLSEAEMQKLADINQELEKCEGRLDTIVSEVSLKETEIAKLEAECVQWNSHLSVEFNEFSERERSIELTTLQKELGSLRSKVSAVKRNCDNTNKELEKLNTKMTDNQKKLDDANKEQASSVKRLEKLSKKTENIQSKRSILDARRKELQAKVGNLGVLPEEAFEANKFEERTSDDLLAELTSVNGELKKYAHINKKAMEQFNTFKREQEDLVTRKDELVRSKESIEKLIESLSQQKHHAIMNCFRQVSKSFHEIFEKLVPNGAGELVLLRKEGVTDDQSPDLYNGVSLTVSFNSKSDEQQHIEQLSGGQKSLCAIALILAIQRCDPAPFYLFDEIDANLDTQYRTAVANMIKSLAQDAQFICTTFRPEMLQAAGNFYGVSFADKVSSITGIERSEALSFVEGQR</sequence>
<feature type="site" description="Interaction with DNA" evidence="10">
    <location>
        <position position="700"/>
    </location>
</feature>
<dbReference type="PROSITE" id="PS50917">
    <property type="entry name" value="SPOC"/>
    <property type="match status" value="1"/>
</dbReference>
<dbReference type="Pfam" id="PF06087">
    <property type="entry name" value="Tyr-DNA_phospho"/>
    <property type="match status" value="1"/>
</dbReference>
<evidence type="ECO:0008006" key="17">
    <source>
        <dbReference type="Google" id="ProtNLM"/>
    </source>
</evidence>
<evidence type="ECO:0000256" key="4">
    <source>
        <dbReference type="ARBA" id="ARBA00022776"/>
    </source>
</evidence>
<dbReference type="Gene3D" id="3.30.70.1620">
    <property type="match status" value="1"/>
</dbReference>
<evidence type="ECO:0000256" key="11">
    <source>
        <dbReference type="SAM" id="Coils"/>
    </source>
</evidence>
<accession>A0A2V1AU80</accession>
<evidence type="ECO:0000256" key="3">
    <source>
        <dbReference type="ARBA" id="ARBA00022618"/>
    </source>
</evidence>
<feature type="active site" description="Nucleophile" evidence="8">
    <location>
        <position position="423"/>
    </location>
</feature>
<feature type="coiled-coil region" evidence="11">
    <location>
        <begin position="1475"/>
        <end position="1509"/>
    </location>
</feature>
<proteinExistence type="inferred from homology"/>
<dbReference type="RefSeq" id="XP_025342282.1">
    <property type="nucleotide sequence ID" value="XM_025484067.1"/>
</dbReference>
<feature type="coiled-coil region" evidence="11">
    <location>
        <begin position="1561"/>
        <end position="1602"/>
    </location>
</feature>
<name>A0A2V1AU80_9ASCO</name>
<dbReference type="CDD" id="cd03272">
    <property type="entry name" value="ABC_SMC3_euk"/>
    <property type="match status" value="1"/>
</dbReference>
<evidence type="ECO:0000256" key="2">
    <source>
        <dbReference type="ARBA" id="ARBA00005917"/>
    </source>
</evidence>
<feature type="domain" description="SPOC" evidence="14">
    <location>
        <begin position="1239"/>
        <end position="1399"/>
    </location>
</feature>
<dbReference type="Gene3D" id="1.20.1060.20">
    <property type="match status" value="1"/>
</dbReference>
<organism evidence="15 16">
    <name type="scientific">Candidozyma haemuli</name>
    <dbReference type="NCBI Taxonomy" id="45357"/>
    <lineage>
        <taxon>Eukaryota</taxon>
        <taxon>Fungi</taxon>
        <taxon>Dikarya</taxon>
        <taxon>Ascomycota</taxon>
        <taxon>Saccharomycotina</taxon>
        <taxon>Pichiomycetes</taxon>
        <taxon>Metschnikowiaceae</taxon>
        <taxon>Candidozyma</taxon>
    </lineage>
</organism>
<dbReference type="PROSITE" id="PS50035">
    <property type="entry name" value="PLD"/>
    <property type="match status" value="1"/>
</dbReference>
<feature type="compositionally biased region" description="Basic and acidic residues" evidence="12">
    <location>
        <begin position="100"/>
        <end position="109"/>
    </location>
</feature>
<dbReference type="STRING" id="45357.A0A2V1AU80"/>
<dbReference type="GO" id="GO:0005634">
    <property type="term" value="C:nucleus"/>
    <property type="evidence" value="ECO:0007669"/>
    <property type="project" value="UniProtKB-SubCell"/>
</dbReference>
<dbReference type="SMART" id="SM00968">
    <property type="entry name" value="SMC_hinge"/>
    <property type="match status" value="1"/>
</dbReference>
<evidence type="ECO:0000313" key="15">
    <source>
        <dbReference type="EMBL" id="PVH21342.1"/>
    </source>
</evidence>
<dbReference type="GO" id="GO:0005694">
    <property type="term" value="C:chromosome"/>
    <property type="evidence" value="ECO:0007669"/>
    <property type="project" value="InterPro"/>
</dbReference>
<dbReference type="GO" id="GO:0051301">
    <property type="term" value="P:cell division"/>
    <property type="evidence" value="ECO:0007669"/>
    <property type="project" value="UniProtKB-KW"/>
</dbReference>
<feature type="compositionally biased region" description="Polar residues" evidence="12">
    <location>
        <begin position="308"/>
        <end position="317"/>
    </location>
</feature>
<dbReference type="Gene3D" id="3.40.50.300">
    <property type="entry name" value="P-loop containing nucleotide triphosphate hydrolases"/>
    <property type="match status" value="2"/>
</dbReference>
<evidence type="ECO:0000256" key="9">
    <source>
        <dbReference type="PIRSR" id="PIRSR610347-2"/>
    </source>
</evidence>
<dbReference type="InterPro" id="IPR010347">
    <property type="entry name" value="Tdp1"/>
</dbReference>
<evidence type="ECO:0000256" key="5">
    <source>
        <dbReference type="ARBA" id="ARBA00023054"/>
    </source>
</evidence>
<dbReference type="InterPro" id="IPR027417">
    <property type="entry name" value="P-loop_NTPase"/>
</dbReference>
<evidence type="ECO:0000259" key="14">
    <source>
        <dbReference type="PROSITE" id="PS50917"/>
    </source>
</evidence>
<feature type="binding site" evidence="9">
    <location>
        <position position="676"/>
    </location>
    <ligand>
        <name>substrate</name>
    </ligand>
</feature>
<comment type="subcellular location">
    <subcellularLocation>
        <location evidence="1">Nucleus</location>
    </subcellularLocation>
</comment>
<keyword evidence="3" id="KW-0132">Cell division</keyword>
<feature type="compositionally biased region" description="Basic residues" evidence="12">
    <location>
        <begin position="89"/>
        <end position="99"/>
    </location>
</feature>
<dbReference type="GO" id="GO:0006281">
    <property type="term" value="P:DNA repair"/>
    <property type="evidence" value="ECO:0007669"/>
    <property type="project" value="InterPro"/>
</dbReference>
<dbReference type="OrthoDB" id="431497at2759"/>
<comment type="caution">
    <text evidence="15">The sequence shown here is derived from an EMBL/GenBank/DDBJ whole genome shotgun (WGS) entry which is preliminary data.</text>
</comment>
<feature type="compositionally biased region" description="Acidic residues" evidence="12">
    <location>
        <begin position="226"/>
        <end position="236"/>
    </location>
</feature>
<feature type="compositionally biased region" description="Acidic residues" evidence="12">
    <location>
        <begin position="23"/>
        <end position="35"/>
    </location>
</feature>
<feature type="coiled-coil region" evidence="11">
    <location>
        <begin position="1083"/>
        <end position="1146"/>
    </location>
</feature>
<keyword evidence="6" id="KW-0539">Nucleus</keyword>
<keyword evidence="4" id="KW-0498">Mitosis</keyword>
<dbReference type="PANTHER" id="PTHR43977">
    <property type="entry name" value="STRUCTURAL MAINTENANCE OF CHROMOSOMES PROTEIN 3"/>
    <property type="match status" value="1"/>
</dbReference>
<feature type="region of interest" description="Disordered" evidence="12">
    <location>
        <begin position="1"/>
        <end position="317"/>
    </location>
</feature>
<protein>
    <recommendedName>
        <fullName evidence="17">Structural maintenance of chromosomes protein 4</fullName>
    </recommendedName>
</protein>
<evidence type="ECO:0000256" key="1">
    <source>
        <dbReference type="ARBA" id="ARBA00004123"/>
    </source>
</evidence>
<dbReference type="InterPro" id="IPR010912">
    <property type="entry name" value="SPOC_met"/>
</dbReference>
<dbReference type="GO" id="GO:0005524">
    <property type="term" value="F:ATP binding"/>
    <property type="evidence" value="ECO:0007669"/>
    <property type="project" value="InterPro"/>
</dbReference>
<dbReference type="Gene3D" id="1.10.287.1490">
    <property type="match status" value="1"/>
</dbReference>
<reference evidence="15 16" key="1">
    <citation type="submission" date="2017-12" db="EMBL/GenBank/DDBJ databases">
        <title>Genome Sequence of a Multidrug-Resistant Candida haemulonii Isolate from a Patient with Chronic Leg Ulcers in Israel.</title>
        <authorList>
            <person name="Chow N.A."/>
            <person name="Gade L."/>
            <person name="Batra D."/>
            <person name="Rowe L.A."/>
            <person name="Ben-Ami R."/>
            <person name="Loparev V.N."/>
            <person name="Litvintseva A.P."/>
        </authorList>
    </citation>
    <scope>NUCLEOTIDE SEQUENCE [LARGE SCALE GENOMIC DNA]</scope>
    <source>
        <strain evidence="15 16">B11899</strain>
    </source>
</reference>
<dbReference type="InterPro" id="IPR036277">
    <property type="entry name" value="SMC_hinge_sf"/>
</dbReference>
<dbReference type="GO" id="GO:0007059">
    <property type="term" value="P:chromosome segregation"/>
    <property type="evidence" value="ECO:0007669"/>
    <property type="project" value="UniProtKB-ARBA"/>
</dbReference>
<comment type="similarity">
    <text evidence="2">Belongs to the SMC family. SMC3 subfamily.</text>
</comment>
<dbReference type="SUPFAM" id="SSF56024">
    <property type="entry name" value="Phospholipase D/nuclease"/>
    <property type="match status" value="2"/>
</dbReference>
<dbReference type="Proteomes" id="UP000244309">
    <property type="component" value="Unassembled WGS sequence"/>
</dbReference>
<dbReference type="GeneID" id="37005649"/>
<feature type="compositionally biased region" description="Basic and acidic residues" evidence="12">
    <location>
        <begin position="48"/>
        <end position="88"/>
    </location>
</feature>
<dbReference type="VEuPathDB" id="FungiDB:CXQ85_000316"/>
<dbReference type="CDD" id="cd09196">
    <property type="entry name" value="PLDc_yTdp1_2"/>
    <property type="match status" value="1"/>
</dbReference>
<feature type="coiled-coil region" evidence="11">
    <location>
        <begin position="1171"/>
        <end position="1208"/>
    </location>
</feature>
<evidence type="ECO:0000256" key="12">
    <source>
        <dbReference type="SAM" id="MobiDB-lite"/>
    </source>
</evidence>
<dbReference type="GO" id="GO:0051276">
    <property type="term" value="P:chromosome organization"/>
    <property type="evidence" value="ECO:0007669"/>
    <property type="project" value="InterPro"/>
</dbReference>
<evidence type="ECO:0000256" key="8">
    <source>
        <dbReference type="PIRSR" id="PIRSR610347-1"/>
    </source>
</evidence>
<keyword evidence="7" id="KW-0131">Cell cycle</keyword>
<dbReference type="SUPFAM" id="SSF52540">
    <property type="entry name" value="P-loop containing nucleoside triphosphate hydrolases"/>
    <property type="match status" value="1"/>
</dbReference>
<feature type="domain" description="PLD phosphodiesterase" evidence="13">
    <location>
        <begin position="674"/>
        <end position="703"/>
    </location>
</feature>
<feature type="active site" description="Proton donor/acceptor" evidence="8">
    <location>
        <position position="674"/>
    </location>
</feature>
<gene>
    <name evidence="15" type="ORF">CXQ85_000316</name>
</gene>
<dbReference type="SUPFAM" id="SSF75553">
    <property type="entry name" value="Smc hinge domain"/>
    <property type="match status" value="1"/>
</dbReference>
<dbReference type="EMBL" id="PKFO01000005">
    <property type="protein sequence ID" value="PVH21342.1"/>
    <property type="molecule type" value="Genomic_DNA"/>
</dbReference>
<dbReference type="SUPFAM" id="SSF57997">
    <property type="entry name" value="Tropomyosin"/>
    <property type="match status" value="1"/>
</dbReference>
<dbReference type="GO" id="GO:0008081">
    <property type="term" value="F:phosphoric diester hydrolase activity"/>
    <property type="evidence" value="ECO:0007669"/>
    <property type="project" value="InterPro"/>
</dbReference>
<dbReference type="Pfam" id="PF02463">
    <property type="entry name" value="SMC_N"/>
    <property type="match status" value="1"/>
</dbReference>
<dbReference type="InterPro" id="IPR010935">
    <property type="entry name" value="SMC_hinge"/>
</dbReference>
<keyword evidence="5 11" id="KW-0175">Coiled coil</keyword>
<dbReference type="Gene3D" id="3.30.870.10">
    <property type="entry name" value="Endonuclease Chain A"/>
    <property type="match status" value="2"/>
</dbReference>
<evidence type="ECO:0000313" key="16">
    <source>
        <dbReference type="Proteomes" id="UP000244309"/>
    </source>
</evidence>
<evidence type="ECO:0000259" key="13">
    <source>
        <dbReference type="PROSITE" id="PS50035"/>
    </source>
</evidence>
<dbReference type="Pfam" id="PF06470">
    <property type="entry name" value="SMC_hinge"/>
    <property type="match status" value="1"/>
</dbReference>
<feature type="binding site" evidence="9">
    <location>
        <position position="425"/>
    </location>
    <ligand>
        <name>substrate</name>
    </ligand>
</feature>
<evidence type="ECO:0000256" key="6">
    <source>
        <dbReference type="ARBA" id="ARBA00023242"/>
    </source>
</evidence>
<dbReference type="InterPro" id="IPR001736">
    <property type="entry name" value="PLipase_D/transphosphatidylase"/>
</dbReference>
<feature type="coiled-coil region" evidence="11">
    <location>
        <begin position="1626"/>
        <end position="1688"/>
    </location>
</feature>
<feature type="compositionally biased region" description="Basic and acidic residues" evidence="12">
    <location>
        <begin position="184"/>
        <end position="206"/>
    </location>
</feature>
<evidence type="ECO:0000256" key="7">
    <source>
        <dbReference type="ARBA" id="ARBA00023306"/>
    </source>
</evidence>
<keyword evidence="16" id="KW-1185">Reference proteome</keyword>
<evidence type="ECO:0000256" key="10">
    <source>
        <dbReference type="PIRSR" id="PIRSR610347-3"/>
    </source>
</evidence>
<dbReference type="InterPro" id="IPR041741">
    <property type="entry name" value="SMC3_ABC_euk"/>
</dbReference>
<dbReference type="InterPro" id="IPR003395">
    <property type="entry name" value="RecF/RecN/SMC_N"/>
</dbReference>